<dbReference type="PIRSF" id="PIRSF001112">
    <property type="entry name" value="Epoxide_hydrolase"/>
    <property type="match status" value="1"/>
</dbReference>
<evidence type="ECO:0000256" key="4">
    <source>
        <dbReference type="PIRSR" id="PIRSR001112-1"/>
    </source>
</evidence>
<evidence type="ECO:0000256" key="3">
    <source>
        <dbReference type="ARBA" id="ARBA00022801"/>
    </source>
</evidence>
<dbReference type="GO" id="GO:0004301">
    <property type="term" value="F:epoxide hydrolase activity"/>
    <property type="evidence" value="ECO:0007669"/>
    <property type="project" value="TreeGrafter"/>
</dbReference>
<evidence type="ECO:0000256" key="2">
    <source>
        <dbReference type="ARBA" id="ARBA00022797"/>
    </source>
</evidence>
<keyword evidence="7" id="KW-1185">Reference proteome</keyword>
<evidence type="ECO:0000259" key="5">
    <source>
        <dbReference type="Pfam" id="PF06441"/>
    </source>
</evidence>
<name>A0A853BWM5_9ACTN</name>
<dbReference type="InterPro" id="IPR016292">
    <property type="entry name" value="Epoxide_hydrolase"/>
</dbReference>
<feature type="domain" description="Epoxide hydrolase N-terminal" evidence="5">
    <location>
        <begin position="10"/>
        <end position="114"/>
    </location>
</feature>
<accession>A0A853BWM5</accession>
<comment type="caution">
    <text evidence="6">The sequence shown here is derived from an EMBL/GenBank/DDBJ whole genome shotgun (WGS) entry which is preliminary data.</text>
</comment>
<dbReference type="AlphaFoldDB" id="A0A853BWM5"/>
<dbReference type="EMBL" id="JACCFP010000001">
    <property type="protein sequence ID" value="NYJ00320.1"/>
    <property type="molecule type" value="Genomic_DNA"/>
</dbReference>
<evidence type="ECO:0000313" key="6">
    <source>
        <dbReference type="EMBL" id="NYJ00320.1"/>
    </source>
</evidence>
<evidence type="ECO:0000313" key="7">
    <source>
        <dbReference type="Proteomes" id="UP000530424"/>
    </source>
</evidence>
<protein>
    <submittedName>
        <fullName evidence="6">Pimeloyl-ACP methyl ester carboxylesterase</fullName>
    </submittedName>
</protein>
<evidence type="ECO:0000256" key="1">
    <source>
        <dbReference type="ARBA" id="ARBA00010088"/>
    </source>
</evidence>
<feature type="active site" description="Proton donor" evidence="4">
    <location>
        <position position="308"/>
    </location>
</feature>
<dbReference type="Proteomes" id="UP000530424">
    <property type="component" value="Unassembled WGS sequence"/>
</dbReference>
<keyword evidence="3" id="KW-0378">Hydrolase</keyword>
<dbReference type="Pfam" id="PF06441">
    <property type="entry name" value="EHN"/>
    <property type="match status" value="1"/>
</dbReference>
<feature type="active site" description="Nucleophile" evidence="4">
    <location>
        <position position="181"/>
    </location>
</feature>
<sequence length="395" mass="44661">MSMQSKPWVRDFTIRVDDEVLDDLRRRLREARWPRRETVEDWSQGIPLAVVQDMCDYWASGYDWREREERLNSLPQRLVRIDDLDIHCVHVRSRHPDATPIVLTHGWPGSFVEYVGLVDELVDPASGSAEDAFHVVIPSLPGYGFSSQPQAPGWGIERIARAWAELMTALGYERFGAVGSDWGTSVSASLGEQFPDRVLGLCLVPPLAAPDPATFDDLTAQERAALADLETANATGSAYSAMHATRPQTAAYGLTDSPAGLCAWILEKFWSWTDHDGDLYDVIDRDTILDDLTIYWVTGTAASSGRLYWESFEEIHRIFTEDVPSVIDVPVAGAIFPREVPRASRRWAERRFPNIVQWREHDRGGHFAALERPQALVADVRDFFATLHRRYRADP</sequence>
<dbReference type="SUPFAM" id="SSF53474">
    <property type="entry name" value="alpha/beta-Hydrolases"/>
    <property type="match status" value="1"/>
</dbReference>
<feature type="active site" description="Proton acceptor" evidence="4">
    <location>
        <position position="366"/>
    </location>
</feature>
<reference evidence="6 7" key="1">
    <citation type="submission" date="2020-07" db="EMBL/GenBank/DDBJ databases">
        <title>Sequencing the genomes of 1000 actinobacteria strains.</title>
        <authorList>
            <person name="Klenk H.-P."/>
        </authorList>
    </citation>
    <scope>NUCLEOTIDE SEQUENCE [LARGE SCALE GENOMIC DNA]</scope>
    <source>
        <strain evidence="6 7">DSM 103833</strain>
    </source>
</reference>
<proteinExistence type="inferred from homology"/>
<dbReference type="RefSeq" id="WP_246303478.1">
    <property type="nucleotide sequence ID" value="NZ_JACCFP010000001.1"/>
</dbReference>
<organism evidence="6 7">
    <name type="scientific">Nocardioides thalensis</name>
    <dbReference type="NCBI Taxonomy" id="1914755"/>
    <lineage>
        <taxon>Bacteria</taxon>
        <taxon>Bacillati</taxon>
        <taxon>Actinomycetota</taxon>
        <taxon>Actinomycetes</taxon>
        <taxon>Propionibacteriales</taxon>
        <taxon>Nocardioidaceae</taxon>
        <taxon>Nocardioides</taxon>
    </lineage>
</organism>
<dbReference type="PANTHER" id="PTHR21661">
    <property type="entry name" value="EPOXIDE HYDROLASE 1-RELATED"/>
    <property type="match status" value="1"/>
</dbReference>
<dbReference type="InterPro" id="IPR010497">
    <property type="entry name" value="Epoxide_hydro_N"/>
</dbReference>
<keyword evidence="2" id="KW-0058">Aromatic hydrocarbons catabolism</keyword>
<dbReference type="GO" id="GO:0097176">
    <property type="term" value="P:epoxide metabolic process"/>
    <property type="evidence" value="ECO:0007669"/>
    <property type="project" value="TreeGrafter"/>
</dbReference>
<dbReference type="InterPro" id="IPR029058">
    <property type="entry name" value="AB_hydrolase_fold"/>
</dbReference>
<dbReference type="PANTHER" id="PTHR21661:SF35">
    <property type="entry name" value="EPOXIDE HYDROLASE"/>
    <property type="match status" value="1"/>
</dbReference>
<dbReference type="InterPro" id="IPR000639">
    <property type="entry name" value="Epox_hydrolase-like"/>
</dbReference>
<dbReference type="PRINTS" id="PR00412">
    <property type="entry name" value="EPOXHYDRLASE"/>
</dbReference>
<dbReference type="Gene3D" id="3.40.50.1820">
    <property type="entry name" value="alpha/beta hydrolase"/>
    <property type="match status" value="1"/>
</dbReference>
<comment type="similarity">
    <text evidence="1">Belongs to the peptidase S33 family.</text>
</comment>
<gene>
    <name evidence="6" type="ORF">HNR19_001018</name>
</gene>